<dbReference type="EMBL" id="KN823285">
    <property type="protein sequence ID" value="KIO18462.1"/>
    <property type="molecule type" value="Genomic_DNA"/>
</dbReference>
<organism evidence="1 2">
    <name type="scientific">Tulasnella calospora MUT 4182</name>
    <dbReference type="NCBI Taxonomy" id="1051891"/>
    <lineage>
        <taxon>Eukaryota</taxon>
        <taxon>Fungi</taxon>
        <taxon>Dikarya</taxon>
        <taxon>Basidiomycota</taxon>
        <taxon>Agaricomycotina</taxon>
        <taxon>Agaricomycetes</taxon>
        <taxon>Cantharellales</taxon>
        <taxon>Tulasnellaceae</taxon>
        <taxon>Tulasnella</taxon>
    </lineage>
</organism>
<evidence type="ECO:0000313" key="2">
    <source>
        <dbReference type="Proteomes" id="UP000054248"/>
    </source>
</evidence>
<reference evidence="2" key="2">
    <citation type="submission" date="2015-01" db="EMBL/GenBank/DDBJ databases">
        <title>Evolutionary Origins and Diversification of the Mycorrhizal Mutualists.</title>
        <authorList>
            <consortium name="DOE Joint Genome Institute"/>
            <consortium name="Mycorrhizal Genomics Consortium"/>
            <person name="Kohler A."/>
            <person name="Kuo A."/>
            <person name="Nagy L.G."/>
            <person name="Floudas D."/>
            <person name="Copeland A."/>
            <person name="Barry K.W."/>
            <person name="Cichocki N."/>
            <person name="Veneault-Fourrey C."/>
            <person name="LaButti K."/>
            <person name="Lindquist E.A."/>
            <person name="Lipzen A."/>
            <person name="Lundell T."/>
            <person name="Morin E."/>
            <person name="Murat C."/>
            <person name="Riley R."/>
            <person name="Ohm R."/>
            <person name="Sun H."/>
            <person name="Tunlid A."/>
            <person name="Henrissat B."/>
            <person name="Grigoriev I.V."/>
            <person name="Hibbett D.S."/>
            <person name="Martin F."/>
        </authorList>
    </citation>
    <scope>NUCLEOTIDE SEQUENCE [LARGE SCALE GENOMIC DNA]</scope>
    <source>
        <strain evidence="2">MUT 4182</strain>
    </source>
</reference>
<gene>
    <name evidence="1" type="ORF">M407DRAFT_31885</name>
</gene>
<sequence length="135" mass="15514">MPKAVLQKSSKLSTKTIDYLQRLRDAHEEGEVATLVKPRYQYPKTNQVYAKVQYQQANGKPYDFSKRIIRATQHACIDITRCPYATLEYLLDNFPKAEISVNKSNLLIPYTPVTQAVTRAYQVLPVDTIIEYDSI</sequence>
<dbReference type="Proteomes" id="UP000054248">
    <property type="component" value="Unassembled WGS sequence"/>
</dbReference>
<proteinExistence type="predicted"/>
<protein>
    <submittedName>
        <fullName evidence="1">Uncharacterized protein</fullName>
    </submittedName>
</protein>
<dbReference type="HOGENOM" id="CLU_1887279_0_0_1"/>
<keyword evidence="2" id="KW-1185">Reference proteome</keyword>
<evidence type="ECO:0000313" key="1">
    <source>
        <dbReference type="EMBL" id="KIO18462.1"/>
    </source>
</evidence>
<dbReference type="AlphaFoldDB" id="A0A0C3LAH9"/>
<name>A0A0C3LAH9_9AGAM</name>
<accession>A0A0C3LAH9</accession>
<reference evidence="1 2" key="1">
    <citation type="submission" date="2014-04" db="EMBL/GenBank/DDBJ databases">
        <authorList>
            <consortium name="DOE Joint Genome Institute"/>
            <person name="Kuo A."/>
            <person name="Girlanda M."/>
            <person name="Perotto S."/>
            <person name="Kohler A."/>
            <person name="Nagy L.G."/>
            <person name="Floudas D."/>
            <person name="Copeland A."/>
            <person name="Barry K.W."/>
            <person name="Cichocki N."/>
            <person name="Veneault-Fourrey C."/>
            <person name="LaButti K."/>
            <person name="Lindquist E.A."/>
            <person name="Lipzen A."/>
            <person name="Lundell T."/>
            <person name="Morin E."/>
            <person name="Murat C."/>
            <person name="Sun H."/>
            <person name="Tunlid A."/>
            <person name="Henrissat B."/>
            <person name="Grigoriev I.V."/>
            <person name="Hibbett D.S."/>
            <person name="Martin F."/>
            <person name="Nordberg H.P."/>
            <person name="Cantor M.N."/>
            <person name="Hua S.X."/>
        </authorList>
    </citation>
    <scope>NUCLEOTIDE SEQUENCE [LARGE SCALE GENOMIC DNA]</scope>
    <source>
        <strain evidence="1 2">MUT 4182</strain>
    </source>
</reference>